<evidence type="ECO:0000256" key="1">
    <source>
        <dbReference type="ARBA" id="ARBA00022723"/>
    </source>
</evidence>
<protein>
    <recommendedName>
        <fullName evidence="7">C2HC/C3H-type domain-containing protein</fullName>
    </recommendedName>
</protein>
<dbReference type="PANTHER" id="PTHR13555">
    <property type="entry name" value="C2H2 ZINC FINGER CGI-62-RELATED"/>
    <property type="match status" value="1"/>
</dbReference>
<dbReference type="Gene3D" id="3.30.160.60">
    <property type="entry name" value="Classic Zinc Finger"/>
    <property type="match status" value="2"/>
</dbReference>
<dbReference type="EMBL" id="NNAY01001341">
    <property type="protein sequence ID" value="OXU24306.1"/>
    <property type="molecule type" value="Genomic_DNA"/>
</dbReference>
<feature type="domain" description="C2HC/C3H-type" evidence="7">
    <location>
        <begin position="368"/>
        <end position="397"/>
    </location>
</feature>
<feature type="compositionally biased region" description="Low complexity" evidence="6">
    <location>
        <begin position="170"/>
        <end position="188"/>
    </location>
</feature>
<feature type="domain" description="C2HC/C3H-type" evidence="7">
    <location>
        <begin position="434"/>
        <end position="463"/>
    </location>
</feature>
<feature type="compositionally biased region" description="Polar residues" evidence="6">
    <location>
        <begin position="146"/>
        <end position="157"/>
    </location>
</feature>
<keyword evidence="4" id="KW-0862">Zinc</keyword>
<gene>
    <name evidence="8" type="ORF">TSAR_007374</name>
</gene>
<feature type="compositionally biased region" description="Low complexity" evidence="6">
    <location>
        <begin position="36"/>
        <end position="57"/>
    </location>
</feature>
<feature type="region of interest" description="Disordered" evidence="6">
    <location>
        <begin position="26"/>
        <end position="95"/>
    </location>
</feature>
<evidence type="ECO:0000256" key="4">
    <source>
        <dbReference type="ARBA" id="ARBA00022833"/>
    </source>
</evidence>
<feature type="compositionally biased region" description="Basic and acidic residues" evidence="6">
    <location>
        <begin position="332"/>
        <end position="344"/>
    </location>
</feature>
<evidence type="ECO:0000259" key="7">
    <source>
        <dbReference type="PROSITE" id="PS52027"/>
    </source>
</evidence>
<feature type="compositionally biased region" description="Basic and acidic residues" evidence="6">
    <location>
        <begin position="26"/>
        <end position="35"/>
    </location>
</feature>
<name>A0A232F0L4_9HYME</name>
<organism evidence="8 9">
    <name type="scientific">Trichomalopsis sarcophagae</name>
    <dbReference type="NCBI Taxonomy" id="543379"/>
    <lineage>
        <taxon>Eukaryota</taxon>
        <taxon>Metazoa</taxon>
        <taxon>Ecdysozoa</taxon>
        <taxon>Arthropoda</taxon>
        <taxon>Hexapoda</taxon>
        <taxon>Insecta</taxon>
        <taxon>Pterygota</taxon>
        <taxon>Neoptera</taxon>
        <taxon>Endopterygota</taxon>
        <taxon>Hymenoptera</taxon>
        <taxon>Apocrita</taxon>
        <taxon>Proctotrupomorpha</taxon>
        <taxon>Chalcidoidea</taxon>
        <taxon>Pteromalidae</taxon>
        <taxon>Pteromalinae</taxon>
        <taxon>Trichomalopsis</taxon>
    </lineage>
</organism>
<evidence type="ECO:0000256" key="2">
    <source>
        <dbReference type="ARBA" id="ARBA00022737"/>
    </source>
</evidence>
<feature type="region of interest" description="Disordered" evidence="6">
    <location>
        <begin position="329"/>
        <end position="356"/>
    </location>
</feature>
<keyword evidence="3 5" id="KW-0863">Zinc-finger</keyword>
<feature type="region of interest" description="Disordered" evidence="6">
    <location>
        <begin position="146"/>
        <end position="310"/>
    </location>
</feature>
<evidence type="ECO:0000256" key="5">
    <source>
        <dbReference type="PROSITE-ProRule" id="PRU01371"/>
    </source>
</evidence>
<dbReference type="Proteomes" id="UP000215335">
    <property type="component" value="Unassembled WGS sequence"/>
</dbReference>
<dbReference type="STRING" id="543379.A0A232F0L4"/>
<accession>A0A232F0L4</accession>
<dbReference type="Pfam" id="PF13913">
    <property type="entry name" value="zf-C2HC_2"/>
    <property type="match status" value="2"/>
</dbReference>
<comment type="caution">
    <text evidence="8">The sequence shown here is derived from an EMBL/GenBank/DDBJ whole genome shotgun (WGS) entry which is preliminary data.</text>
</comment>
<reference evidence="8 9" key="1">
    <citation type="journal article" date="2017" name="Curr. Biol.">
        <title>The Evolution of Venom by Co-option of Single-Copy Genes.</title>
        <authorList>
            <person name="Martinson E.O."/>
            <person name="Mrinalini"/>
            <person name="Kelkar Y.D."/>
            <person name="Chang C.H."/>
            <person name="Werren J.H."/>
        </authorList>
    </citation>
    <scope>NUCLEOTIDE SEQUENCE [LARGE SCALE GENOMIC DNA]</scope>
    <source>
        <strain evidence="8 9">Alberta</strain>
        <tissue evidence="8">Whole body</tissue>
    </source>
</reference>
<dbReference type="PANTHER" id="PTHR13555:SF68">
    <property type="entry name" value="ZINC FINGER PROTEIN 474"/>
    <property type="match status" value="1"/>
</dbReference>
<dbReference type="InterPro" id="IPR049899">
    <property type="entry name" value="Znf_C2HC_C3H"/>
</dbReference>
<evidence type="ECO:0000313" key="9">
    <source>
        <dbReference type="Proteomes" id="UP000215335"/>
    </source>
</evidence>
<keyword evidence="9" id="KW-1185">Reference proteome</keyword>
<evidence type="ECO:0000313" key="8">
    <source>
        <dbReference type="EMBL" id="OXU24306.1"/>
    </source>
</evidence>
<proteinExistence type="predicted"/>
<keyword evidence="1" id="KW-0479">Metal-binding</keyword>
<dbReference type="InterPro" id="IPR026319">
    <property type="entry name" value="ZC2HC1A/B-like"/>
</dbReference>
<dbReference type="OrthoDB" id="265955at2759"/>
<evidence type="ECO:0000256" key="6">
    <source>
        <dbReference type="SAM" id="MobiDB-lite"/>
    </source>
</evidence>
<dbReference type="GO" id="GO:0008270">
    <property type="term" value="F:zinc ion binding"/>
    <property type="evidence" value="ECO:0007669"/>
    <property type="project" value="UniProtKB-KW"/>
</dbReference>
<dbReference type="PROSITE" id="PS52027">
    <property type="entry name" value="ZF_C2HC_C3H"/>
    <property type="match status" value="2"/>
</dbReference>
<sequence length="465" mass="51543">MKWPQTSADLLLSEKTFLVIREDLHRTAVDADGKKSGTSHPSRGSSSPRDRSSSSTTAAEQCSCDTWPKMRKKRPRKTSAAMYDQSSPDEEPRPATACLEAPLVLDPRLVDKLDMSLLSKEHLSASLSRINLGVAKVVSVLDTSKLSKQRRATTTTKPRALFAGSRKPSVDTSSESETTRTSEASSNSPEAAKRLDDNNNKNKLSPLRSRSSKSTVSSIDVALFTSPNIPHRNPKKKPEACTTCRRSAQPERFHSHPKSPCVSPAKDSLTSLVSSLASARSSPSVIPIRAGKSSSRRTSAIQSPPMISPRSEQLVDSLASSDRAIHVLRTVTPEEKSSSDENSRKERKVSSATKTLEDKMLAGKRRPRSVTCYICGREFGTASFPIHEPKCLQKWHRENKTLPNSQRRNEPQRPNVPIDHEDWNSAAWEQSQALLIPCLKCKRTFLPDRLAIHERNCRVPNKVFH</sequence>
<feature type="compositionally biased region" description="Low complexity" evidence="6">
    <location>
        <begin position="268"/>
        <end position="285"/>
    </location>
</feature>
<keyword evidence="2" id="KW-0677">Repeat</keyword>
<feature type="compositionally biased region" description="Low complexity" evidence="6">
    <location>
        <begin position="201"/>
        <end position="218"/>
    </location>
</feature>
<dbReference type="AlphaFoldDB" id="A0A232F0L4"/>
<evidence type="ECO:0000256" key="3">
    <source>
        <dbReference type="ARBA" id="ARBA00022771"/>
    </source>
</evidence>
<feature type="compositionally biased region" description="Basic and acidic residues" evidence="6">
    <location>
        <begin position="191"/>
        <end position="200"/>
    </location>
</feature>
<feature type="compositionally biased region" description="Polar residues" evidence="6">
    <location>
        <begin position="292"/>
        <end position="302"/>
    </location>
</feature>